<name>A0ACC0APZ9_CATRO</name>
<evidence type="ECO:0000313" key="1">
    <source>
        <dbReference type="EMBL" id="KAI5663072.1"/>
    </source>
</evidence>
<comment type="caution">
    <text evidence="1">The sequence shown here is derived from an EMBL/GenBank/DDBJ whole genome shotgun (WGS) entry which is preliminary data.</text>
</comment>
<organism evidence="1 2">
    <name type="scientific">Catharanthus roseus</name>
    <name type="common">Madagascar periwinkle</name>
    <name type="synonym">Vinca rosea</name>
    <dbReference type="NCBI Taxonomy" id="4058"/>
    <lineage>
        <taxon>Eukaryota</taxon>
        <taxon>Viridiplantae</taxon>
        <taxon>Streptophyta</taxon>
        <taxon>Embryophyta</taxon>
        <taxon>Tracheophyta</taxon>
        <taxon>Spermatophyta</taxon>
        <taxon>Magnoliopsida</taxon>
        <taxon>eudicotyledons</taxon>
        <taxon>Gunneridae</taxon>
        <taxon>Pentapetalae</taxon>
        <taxon>asterids</taxon>
        <taxon>lamiids</taxon>
        <taxon>Gentianales</taxon>
        <taxon>Apocynaceae</taxon>
        <taxon>Rauvolfioideae</taxon>
        <taxon>Vinceae</taxon>
        <taxon>Catharanthinae</taxon>
        <taxon>Catharanthus</taxon>
    </lineage>
</organism>
<keyword evidence="2" id="KW-1185">Reference proteome</keyword>
<sequence>MDKVIKDTLVDIQYMIIDRDMVTFLLITRSCELYSYDCYESNRLGARDCYNGNSVNMDKRFHKRKGDYEGYYESYNFEGYNCRRSFQTLGTTSRLLSYNKFKLPLSCGTFGPYDYEAWEQKVESLIYSYCLNVRWNCICENRRRMGAQGIKTWSFMKQSLKNRFGIENYEGQRQGQAKIKCMEPSIVEEAPKVKELSQAKIEETLKIHVMEETSNEDTCCILNEKSIGIKEKEKVENKETLVERSCIFDSISIFSRKSEHLEC</sequence>
<protein>
    <submittedName>
        <fullName evidence="1">Uncharacterized protein</fullName>
    </submittedName>
</protein>
<dbReference type="Proteomes" id="UP001060085">
    <property type="component" value="Linkage Group LG05"/>
</dbReference>
<evidence type="ECO:0000313" key="2">
    <source>
        <dbReference type="Proteomes" id="UP001060085"/>
    </source>
</evidence>
<proteinExistence type="predicted"/>
<reference evidence="2" key="1">
    <citation type="journal article" date="2023" name="Nat. Plants">
        <title>Single-cell RNA sequencing provides a high-resolution roadmap for understanding the multicellular compartmentation of specialized metabolism.</title>
        <authorList>
            <person name="Sun S."/>
            <person name="Shen X."/>
            <person name="Li Y."/>
            <person name="Li Y."/>
            <person name="Wang S."/>
            <person name="Li R."/>
            <person name="Zhang H."/>
            <person name="Shen G."/>
            <person name="Guo B."/>
            <person name="Wei J."/>
            <person name="Xu J."/>
            <person name="St-Pierre B."/>
            <person name="Chen S."/>
            <person name="Sun C."/>
        </authorList>
    </citation>
    <scope>NUCLEOTIDE SEQUENCE [LARGE SCALE GENOMIC DNA]</scope>
</reference>
<accession>A0ACC0APZ9</accession>
<gene>
    <name evidence="1" type="ORF">M9H77_22395</name>
</gene>
<dbReference type="EMBL" id="CM044705">
    <property type="protein sequence ID" value="KAI5663072.1"/>
    <property type="molecule type" value="Genomic_DNA"/>
</dbReference>